<evidence type="ECO:0000313" key="1">
    <source>
        <dbReference type="EMBL" id="KAA2254326.1"/>
    </source>
</evidence>
<reference evidence="1 2" key="2">
    <citation type="submission" date="2019-09" db="EMBL/GenBank/DDBJ databases">
        <authorList>
            <person name="Jin C."/>
        </authorList>
    </citation>
    <scope>NUCLEOTIDE SEQUENCE [LARGE SCALE GENOMIC DNA]</scope>
    <source>
        <strain evidence="1 2">AN110305</strain>
    </source>
</reference>
<dbReference type="OrthoDB" id="3696493at2"/>
<reference evidence="1 2" key="1">
    <citation type="submission" date="2019-09" db="EMBL/GenBank/DDBJ databases">
        <title>Goodfellowia gen. nov., a new genus of the Pseudonocardineae related to Actinoalloteichus, containing Goodfellowia coeruleoviolacea gen. nov., comb. nov. gen. nov., comb. nov.</title>
        <authorList>
            <person name="Labeda D."/>
        </authorList>
    </citation>
    <scope>NUCLEOTIDE SEQUENCE [LARGE SCALE GENOMIC DNA]</scope>
    <source>
        <strain evidence="1 2">AN110305</strain>
    </source>
</reference>
<organism evidence="1 2">
    <name type="scientific">Solihabitans fulvus</name>
    <dbReference type="NCBI Taxonomy" id="1892852"/>
    <lineage>
        <taxon>Bacteria</taxon>
        <taxon>Bacillati</taxon>
        <taxon>Actinomycetota</taxon>
        <taxon>Actinomycetes</taxon>
        <taxon>Pseudonocardiales</taxon>
        <taxon>Pseudonocardiaceae</taxon>
        <taxon>Solihabitans</taxon>
    </lineage>
</organism>
<dbReference type="AlphaFoldDB" id="A0A5B2WV33"/>
<protein>
    <submittedName>
        <fullName evidence="1">Uncharacterized protein</fullName>
    </submittedName>
</protein>
<gene>
    <name evidence="1" type="ORF">F0L68_30865</name>
</gene>
<evidence type="ECO:0000313" key="2">
    <source>
        <dbReference type="Proteomes" id="UP000323454"/>
    </source>
</evidence>
<sequence length="73" mass="7902">MADPGAESQGWIDCHDPFGRDRSVSVLIERNRVLLVAPPGESAVLSATQTRRLHRLLDKAADSVAPTADHPET</sequence>
<dbReference type="EMBL" id="VUOB01000062">
    <property type="protein sequence ID" value="KAA2254326.1"/>
    <property type="molecule type" value="Genomic_DNA"/>
</dbReference>
<dbReference type="Proteomes" id="UP000323454">
    <property type="component" value="Unassembled WGS sequence"/>
</dbReference>
<dbReference type="RefSeq" id="WP_149853378.1">
    <property type="nucleotide sequence ID" value="NZ_VUOB01000062.1"/>
</dbReference>
<keyword evidence="2" id="KW-1185">Reference proteome</keyword>
<proteinExistence type="predicted"/>
<comment type="caution">
    <text evidence="1">The sequence shown here is derived from an EMBL/GenBank/DDBJ whole genome shotgun (WGS) entry which is preliminary data.</text>
</comment>
<name>A0A5B2WV33_9PSEU</name>
<accession>A0A5B2WV33</accession>